<dbReference type="PANTHER" id="PTHR33221:SF4">
    <property type="entry name" value="HTH-TYPE TRANSCRIPTIONAL REPRESSOR NSRR"/>
    <property type="match status" value="1"/>
</dbReference>
<dbReference type="SUPFAM" id="SSF46785">
    <property type="entry name" value="Winged helix' DNA-binding domain"/>
    <property type="match status" value="1"/>
</dbReference>
<dbReference type="GO" id="GO:0003677">
    <property type="term" value="F:DNA binding"/>
    <property type="evidence" value="ECO:0007669"/>
    <property type="project" value="UniProtKB-KW"/>
</dbReference>
<protein>
    <submittedName>
        <fullName evidence="3">Rrf2 family transcriptional regulator</fullName>
    </submittedName>
</protein>
<keyword evidence="1" id="KW-0238">DNA-binding</keyword>
<dbReference type="PROSITE" id="PS51197">
    <property type="entry name" value="HTH_RRF2_2"/>
    <property type="match status" value="1"/>
</dbReference>
<proteinExistence type="predicted"/>
<keyword evidence="5" id="KW-1185">Reference proteome</keyword>
<gene>
    <name evidence="2" type="ORF">C3920_00365</name>
    <name evidence="3" type="ORF">CFR71_11675</name>
</gene>
<evidence type="ECO:0000313" key="5">
    <source>
        <dbReference type="Proteomes" id="UP000248116"/>
    </source>
</evidence>
<dbReference type="InterPro" id="IPR036390">
    <property type="entry name" value="WH_DNA-bd_sf"/>
</dbReference>
<evidence type="ECO:0000313" key="2">
    <source>
        <dbReference type="EMBL" id="PYD49233.1"/>
    </source>
</evidence>
<comment type="caution">
    <text evidence="3">The sequence shown here is derived from an EMBL/GenBank/DDBJ whole genome shotgun (WGS) entry which is preliminary data.</text>
</comment>
<name>A0A318QBX4_9PROT</name>
<dbReference type="GO" id="GO:0003700">
    <property type="term" value="F:DNA-binding transcription factor activity"/>
    <property type="evidence" value="ECO:0007669"/>
    <property type="project" value="TreeGrafter"/>
</dbReference>
<dbReference type="AlphaFoldDB" id="A0A318QBX4"/>
<dbReference type="GO" id="GO:0005829">
    <property type="term" value="C:cytosol"/>
    <property type="evidence" value="ECO:0007669"/>
    <property type="project" value="TreeGrafter"/>
</dbReference>
<evidence type="ECO:0000256" key="1">
    <source>
        <dbReference type="ARBA" id="ARBA00023125"/>
    </source>
</evidence>
<dbReference type="InterPro" id="IPR036388">
    <property type="entry name" value="WH-like_DNA-bd_sf"/>
</dbReference>
<evidence type="ECO:0000313" key="4">
    <source>
        <dbReference type="Proteomes" id="UP000247609"/>
    </source>
</evidence>
<dbReference type="EMBL" id="NOXG01000016">
    <property type="protein sequence ID" value="PYD75031.1"/>
    <property type="molecule type" value="Genomic_DNA"/>
</dbReference>
<reference evidence="2 5" key="2">
    <citation type="submission" date="2018-02" db="EMBL/GenBank/DDBJ databases">
        <authorList>
            <person name="Skraban J."/>
            <person name="Trcek J."/>
        </authorList>
    </citation>
    <scope>NUCLEOTIDE SEQUENCE [LARGE SCALE GENOMIC DNA]</scope>
    <source>
        <strain evidence="2 5">AV446</strain>
    </source>
</reference>
<dbReference type="EMBL" id="PRCW01000004">
    <property type="protein sequence ID" value="PYD49233.1"/>
    <property type="molecule type" value="Genomic_DNA"/>
</dbReference>
<dbReference type="NCBIfam" id="TIGR00738">
    <property type="entry name" value="rrf2_super"/>
    <property type="match status" value="1"/>
</dbReference>
<dbReference type="Proteomes" id="UP000247609">
    <property type="component" value="Unassembled WGS sequence"/>
</dbReference>
<dbReference type="InterPro" id="IPR000944">
    <property type="entry name" value="Tscrpt_reg_Rrf2"/>
</dbReference>
<evidence type="ECO:0000313" key="3">
    <source>
        <dbReference type="EMBL" id="PYD75031.1"/>
    </source>
</evidence>
<dbReference type="RefSeq" id="WP_110531318.1">
    <property type="nucleotide sequence ID" value="NZ_JAHRDT010000024.1"/>
</dbReference>
<reference evidence="3 4" key="1">
    <citation type="submission" date="2017-07" db="EMBL/GenBank/DDBJ databases">
        <title>A draft genome sequence of Komagataeibacter sp. T5K1.</title>
        <authorList>
            <person name="Skraban J."/>
            <person name="Cleenwerck I."/>
            <person name="Vandamme P."/>
            <person name="Trcek J."/>
        </authorList>
    </citation>
    <scope>NUCLEOTIDE SEQUENCE [LARGE SCALE GENOMIC DNA]</scope>
    <source>
        <strain evidence="3 4">T5K1</strain>
    </source>
</reference>
<sequence>MRLTLHTDYALRTMIYLGLHTDRLTSIHEIAQAYGISENHLVKIIHRLGRGGFIETSRGRKGGLRLGRPAAEIRLGDIVRYTEEDIGLVACMQPPPADGSKPCLLVGGCFLRGVLDEALGNFMAVLDHYTLADALTEHERRLLGGQLFPAP</sequence>
<organism evidence="3 4">
    <name type="scientific">Novacetimonas pomaceti</name>
    <dbReference type="NCBI Taxonomy" id="2021998"/>
    <lineage>
        <taxon>Bacteria</taxon>
        <taxon>Pseudomonadati</taxon>
        <taxon>Pseudomonadota</taxon>
        <taxon>Alphaproteobacteria</taxon>
        <taxon>Acetobacterales</taxon>
        <taxon>Acetobacteraceae</taxon>
        <taxon>Novacetimonas</taxon>
    </lineage>
</organism>
<accession>A0A318QBX4</accession>
<dbReference type="Gene3D" id="1.10.10.10">
    <property type="entry name" value="Winged helix-like DNA-binding domain superfamily/Winged helix DNA-binding domain"/>
    <property type="match status" value="1"/>
</dbReference>
<dbReference type="Proteomes" id="UP000248116">
    <property type="component" value="Unassembled WGS sequence"/>
</dbReference>
<dbReference type="PANTHER" id="PTHR33221">
    <property type="entry name" value="WINGED HELIX-TURN-HELIX TRANSCRIPTIONAL REGULATOR, RRF2 FAMILY"/>
    <property type="match status" value="1"/>
</dbReference>
<dbReference type="Pfam" id="PF02082">
    <property type="entry name" value="Rrf2"/>
    <property type="match status" value="1"/>
</dbReference>